<feature type="region of interest" description="Disordered" evidence="1">
    <location>
        <begin position="18"/>
        <end position="100"/>
    </location>
</feature>
<dbReference type="EMBL" id="ASPP01019871">
    <property type="protein sequence ID" value="ETO14674.1"/>
    <property type="molecule type" value="Genomic_DNA"/>
</dbReference>
<dbReference type="Proteomes" id="UP000023152">
    <property type="component" value="Unassembled WGS sequence"/>
</dbReference>
<reference evidence="2 3" key="1">
    <citation type="journal article" date="2013" name="Curr. Biol.">
        <title>The Genome of the Foraminiferan Reticulomyxa filosa.</title>
        <authorList>
            <person name="Glockner G."/>
            <person name="Hulsmann N."/>
            <person name="Schleicher M."/>
            <person name="Noegel A.A."/>
            <person name="Eichinger L."/>
            <person name="Gallinger C."/>
            <person name="Pawlowski J."/>
            <person name="Sierra R."/>
            <person name="Euteneuer U."/>
            <person name="Pillet L."/>
            <person name="Moustafa A."/>
            <person name="Platzer M."/>
            <person name="Groth M."/>
            <person name="Szafranski K."/>
            <person name="Schliwa M."/>
        </authorList>
    </citation>
    <scope>NUCLEOTIDE SEQUENCE [LARGE SCALE GENOMIC DNA]</scope>
</reference>
<name>X6MLC0_RETFI</name>
<sequence>MSFTTQAAQRFASQVNQKLNAARQTPVLSGQAGVVINNEMTMMDTSEKDRDRDKEKDKEKEKEKKKKKKKKKKRKGKRRKRKGKRKRKETKREQSFQAKW</sequence>
<evidence type="ECO:0000313" key="2">
    <source>
        <dbReference type="EMBL" id="ETO14674.1"/>
    </source>
</evidence>
<evidence type="ECO:0000313" key="3">
    <source>
        <dbReference type="Proteomes" id="UP000023152"/>
    </source>
</evidence>
<evidence type="ECO:0000256" key="1">
    <source>
        <dbReference type="SAM" id="MobiDB-lite"/>
    </source>
</evidence>
<proteinExistence type="predicted"/>
<feature type="compositionally biased region" description="Basic and acidic residues" evidence="1">
    <location>
        <begin position="45"/>
        <end position="62"/>
    </location>
</feature>
<feature type="compositionally biased region" description="Basic residues" evidence="1">
    <location>
        <begin position="63"/>
        <end position="89"/>
    </location>
</feature>
<organism evidence="2 3">
    <name type="scientific">Reticulomyxa filosa</name>
    <dbReference type="NCBI Taxonomy" id="46433"/>
    <lineage>
        <taxon>Eukaryota</taxon>
        <taxon>Sar</taxon>
        <taxon>Rhizaria</taxon>
        <taxon>Retaria</taxon>
        <taxon>Foraminifera</taxon>
        <taxon>Monothalamids</taxon>
        <taxon>Reticulomyxidae</taxon>
        <taxon>Reticulomyxa</taxon>
    </lineage>
</organism>
<accession>X6MLC0</accession>
<feature type="compositionally biased region" description="Polar residues" evidence="1">
    <location>
        <begin position="18"/>
        <end position="28"/>
    </location>
</feature>
<protein>
    <submittedName>
        <fullName evidence="2">Uncharacterized protein</fullName>
    </submittedName>
</protein>
<gene>
    <name evidence="2" type="ORF">RFI_22691</name>
</gene>
<keyword evidence="3" id="KW-1185">Reference proteome</keyword>
<dbReference type="AlphaFoldDB" id="X6MLC0"/>
<comment type="caution">
    <text evidence="2">The sequence shown here is derived from an EMBL/GenBank/DDBJ whole genome shotgun (WGS) entry which is preliminary data.</text>
</comment>